<keyword evidence="9" id="KW-0239">DNA-directed DNA polymerase</keyword>
<sequence>MLKEDVEAFFREQDARMNEPEDDMDEYLARMAAMRRSPDPSFDTCDEPAQWDDASHAPSDASNKPASTTRREGSSELVPPPTFKQTAGDVAQEDVPMRSVTPTFPRSIQPVPSPASMRASPSPPTVIDHQPRPTLKRKESPTKPDKPLRKKAAIDTHVSPPQTTSEPSKKPKSTTKAVRPIIQIPPPPVPENLSSSPIEEPNFSVVVSRFEPAATSTQPPKLAAEPSAFQLMLQRTENHARMKRERKLLKAGVKDSASSKARSSSIESSDIISVSSSSRPASPEPARQPPAPSTKPKPKTKVPAHDPPKPAPPKKNAKGKKERVKMYPKDYAQMLNDKLNEPADPKAKPCRKFLAGKTIFYVGGEMTWASETTKGRMEIIVKHGGTLLPVFDAERVTHVVSEAAMHATLRALSVTRLSQLPEHVPVVRWDWVVTGFSGKLGPLFEYAAFSQRIPPIEMPARPAGSKGKGKDKQRAEPASNDDVSHISTFTQDKPAVDGSEDGREPEGDRGPLLSPPSSPHLKASASLVKVENKPADPLAEFYAQARAEREKDLADEDETDVDEVSDSDKEDTPNPGPPRKRGWTCDNKEAQRKDGPNEYIAKKLEELMLLHKAKPGDEDHWRAFSYQKCLRAIRNYPKRIKTIEQARSIRGVGDKTALKVPRWRSFSSACLLSDALQIMEIINTGDLRRIAYENTDDVKVRQIFQGIYGVGQSTAVKWYAAGCRTLEDLLAGKGGVELSPQQRIGIEFYDDINSRMPRAEVKALFELIKPIALNIDPKLDVRVMGSYRRGKADCGDIDIMITRDPADGRTHAGILHHLLKALHARQIITADLALPEDPFDLEAIYRGLCCLPDVRGARQRRIDFLTVPWTSRGAALLYYTGDDIFNRAMRLKANHLGYSLNQKGLFAGVVRDPRNRTIKLNTGNLVASETEEEIFRMLDVPFREPHERVRG</sequence>
<feature type="region of interest" description="Disordered" evidence="14">
    <location>
        <begin position="548"/>
        <end position="595"/>
    </location>
</feature>
<feature type="region of interest" description="Disordered" evidence="14">
    <location>
        <begin position="35"/>
        <end position="196"/>
    </location>
</feature>
<keyword evidence="17" id="KW-1185">Reference proteome</keyword>
<dbReference type="Gene3D" id="3.40.50.10190">
    <property type="entry name" value="BRCT domain"/>
    <property type="match status" value="1"/>
</dbReference>
<dbReference type="Pfam" id="PF14792">
    <property type="entry name" value="DNA_pol_B_palm"/>
    <property type="match status" value="1"/>
</dbReference>
<feature type="compositionally biased region" description="Basic and acidic residues" evidence="14">
    <location>
        <begin position="500"/>
        <end position="509"/>
    </location>
</feature>
<dbReference type="Gene3D" id="3.30.460.10">
    <property type="entry name" value="Beta Polymerase, domain 2"/>
    <property type="match status" value="1"/>
</dbReference>
<dbReference type="PRINTS" id="PR00869">
    <property type="entry name" value="DNAPOLX"/>
</dbReference>
<dbReference type="AlphaFoldDB" id="A0AAD7E2J9"/>
<dbReference type="Pfam" id="PF10391">
    <property type="entry name" value="DNA_pol_lambd_f"/>
    <property type="match status" value="1"/>
</dbReference>
<evidence type="ECO:0000256" key="13">
    <source>
        <dbReference type="PIRSR" id="PIRSR622312-50"/>
    </source>
</evidence>
<evidence type="ECO:0000256" key="7">
    <source>
        <dbReference type="ARBA" id="ARBA00022705"/>
    </source>
</evidence>
<comment type="catalytic activity">
    <reaction evidence="12">
        <text>DNA(n) + a 2'-deoxyribonucleoside 5'-triphosphate = DNA(n+1) + diphosphate</text>
        <dbReference type="Rhea" id="RHEA:22508"/>
        <dbReference type="Rhea" id="RHEA-COMP:17339"/>
        <dbReference type="Rhea" id="RHEA-COMP:17340"/>
        <dbReference type="ChEBI" id="CHEBI:33019"/>
        <dbReference type="ChEBI" id="CHEBI:61560"/>
        <dbReference type="ChEBI" id="CHEBI:173112"/>
        <dbReference type="EC" id="2.7.7.7"/>
    </reaction>
</comment>
<evidence type="ECO:0000256" key="9">
    <source>
        <dbReference type="ARBA" id="ARBA00022932"/>
    </source>
</evidence>
<dbReference type="PANTHER" id="PTHR11276:SF28">
    <property type="entry name" value="DNA POLYMERASE LAMBDA"/>
    <property type="match status" value="1"/>
</dbReference>
<evidence type="ECO:0000256" key="12">
    <source>
        <dbReference type="ARBA" id="ARBA00049244"/>
    </source>
</evidence>
<evidence type="ECO:0000313" key="16">
    <source>
        <dbReference type="EMBL" id="KAJ7224647.1"/>
    </source>
</evidence>
<dbReference type="InterPro" id="IPR027421">
    <property type="entry name" value="DNA_pol_lamdba_lyase_dom_sf"/>
</dbReference>
<evidence type="ECO:0000256" key="14">
    <source>
        <dbReference type="SAM" id="MobiDB-lite"/>
    </source>
</evidence>
<dbReference type="InterPro" id="IPR010996">
    <property type="entry name" value="HHH_MUS81"/>
</dbReference>
<dbReference type="SMART" id="SM00483">
    <property type="entry name" value="POLXc"/>
    <property type="match status" value="1"/>
</dbReference>
<dbReference type="Gene3D" id="3.30.210.10">
    <property type="entry name" value="DNA polymerase, thumb domain"/>
    <property type="match status" value="1"/>
</dbReference>
<keyword evidence="11" id="KW-0456">Lyase</keyword>
<dbReference type="InterPro" id="IPR036420">
    <property type="entry name" value="BRCT_dom_sf"/>
</dbReference>
<dbReference type="EC" id="2.7.7.7" evidence="2"/>
<dbReference type="InterPro" id="IPR043519">
    <property type="entry name" value="NT_sf"/>
</dbReference>
<dbReference type="InterPro" id="IPR018944">
    <property type="entry name" value="DNA_pol_lambd_fingers_domain"/>
</dbReference>
<dbReference type="Proteomes" id="UP001219525">
    <property type="component" value="Unassembled WGS sequence"/>
</dbReference>
<evidence type="ECO:0000256" key="6">
    <source>
        <dbReference type="ARBA" id="ARBA00022695"/>
    </source>
</evidence>
<dbReference type="PRINTS" id="PR00870">
    <property type="entry name" value="DNAPOLXBETA"/>
</dbReference>
<dbReference type="SUPFAM" id="SSF81585">
    <property type="entry name" value="PsbU/PolX domain-like"/>
    <property type="match status" value="1"/>
</dbReference>
<dbReference type="InterPro" id="IPR001357">
    <property type="entry name" value="BRCT_dom"/>
</dbReference>
<dbReference type="SUPFAM" id="SSF47802">
    <property type="entry name" value="DNA polymerase beta, N-terminal domain-like"/>
    <property type="match status" value="1"/>
</dbReference>
<feature type="compositionally biased region" description="Pro residues" evidence="14">
    <location>
        <begin position="282"/>
        <end position="295"/>
    </location>
</feature>
<feature type="compositionally biased region" description="Basic and acidic residues" evidence="14">
    <location>
        <begin position="136"/>
        <end position="147"/>
    </location>
</feature>
<feature type="active site" description="Nucleophile; Schiff-base intermediate with DNA; for 5'-dRP lyase activity" evidence="13">
    <location>
        <position position="659"/>
    </location>
</feature>
<evidence type="ECO:0000256" key="4">
    <source>
        <dbReference type="ARBA" id="ARBA00022634"/>
    </source>
</evidence>
<dbReference type="GO" id="GO:0006303">
    <property type="term" value="P:double-strand break repair via nonhomologous end joining"/>
    <property type="evidence" value="ECO:0007669"/>
    <property type="project" value="TreeGrafter"/>
</dbReference>
<proteinExistence type="predicted"/>
<dbReference type="EMBL" id="JARJCW010000005">
    <property type="protein sequence ID" value="KAJ7224647.1"/>
    <property type="molecule type" value="Genomic_DNA"/>
</dbReference>
<keyword evidence="7" id="KW-0235">DNA replication</keyword>
<dbReference type="Gene3D" id="1.10.150.20">
    <property type="entry name" value="5' to 3' exonuclease, C-terminal subdomain"/>
    <property type="match status" value="1"/>
</dbReference>
<keyword evidence="8" id="KW-0227">DNA damage</keyword>
<dbReference type="GO" id="GO:0016829">
    <property type="term" value="F:lyase activity"/>
    <property type="evidence" value="ECO:0007669"/>
    <property type="project" value="UniProtKB-KW"/>
</dbReference>
<feature type="compositionally biased region" description="Basic and acidic residues" evidence="14">
    <location>
        <begin position="1"/>
        <end position="19"/>
    </location>
</feature>
<accession>A0AAD7E2J9</accession>
<dbReference type="PANTHER" id="PTHR11276">
    <property type="entry name" value="DNA POLYMERASE TYPE-X FAMILY MEMBER"/>
    <property type="match status" value="1"/>
</dbReference>
<dbReference type="InterPro" id="IPR002008">
    <property type="entry name" value="DNA_pol_X_beta-like"/>
</dbReference>
<dbReference type="Pfam" id="PF14791">
    <property type="entry name" value="DNA_pol_B_thumb"/>
    <property type="match status" value="1"/>
</dbReference>
<dbReference type="GO" id="GO:0003677">
    <property type="term" value="F:DNA binding"/>
    <property type="evidence" value="ECO:0007669"/>
    <property type="project" value="InterPro"/>
</dbReference>
<feature type="compositionally biased region" description="Acidic residues" evidence="14">
    <location>
        <begin position="553"/>
        <end position="565"/>
    </location>
</feature>
<dbReference type="InterPro" id="IPR022312">
    <property type="entry name" value="DNA_pol_X"/>
</dbReference>
<feature type="region of interest" description="Disordered" evidence="14">
    <location>
        <begin position="1"/>
        <end position="23"/>
    </location>
</feature>
<dbReference type="CDD" id="cd00141">
    <property type="entry name" value="NT_POLXc"/>
    <property type="match status" value="1"/>
</dbReference>
<evidence type="ECO:0000256" key="1">
    <source>
        <dbReference type="ARBA" id="ARBA00001936"/>
    </source>
</evidence>
<comment type="caution">
    <text evidence="16">The sequence shown here is derived from an EMBL/GenBank/DDBJ whole genome shotgun (WGS) entry which is preliminary data.</text>
</comment>
<dbReference type="PROSITE" id="PS50172">
    <property type="entry name" value="BRCT"/>
    <property type="match status" value="1"/>
</dbReference>
<comment type="cofactor">
    <cofactor evidence="1">
        <name>Mn(2+)</name>
        <dbReference type="ChEBI" id="CHEBI:29035"/>
    </cofactor>
</comment>
<dbReference type="InterPro" id="IPR028207">
    <property type="entry name" value="DNA_pol_B_palm_palm"/>
</dbReference>
<dbReference type="InterPro" id="IPR037160">
    <property type="entry name" value="DNA_Pol_thumb_sf"/>
</dbReference>
<protein>
    <recommendedName>
        <fullName evidence="3">DNA polymerase lambda</fullName>
        <ecNumber evidence="2">2.7.7.7</ecNumber>
    </recommendedName>
</protein>
<evidence type="ECO:0000256" key="10">
    <source>
        <dbReference type="ARBA" id="ARBA00023204"/>
    </source>
</evidence>
<feature type="compositionally biased region" description="Low complexity" evidence="14">
    <location>
        <begin position="254"/>
        <end position="281"/>
    </location>
</feature>
<feature type="region of interest" description="Disordered" evidence="14">
    <location>
        <begin position="456"/>
        <end position="530"/>
    </location>
</feature>
<feature type="region of interest" description="Disordered" evidence="14">
    <location>
        <begin position="233"/>
        <end position="323"/>
    </location>
</feature>
<dbReference type="InterPro" id="IPR002054">
    <property type="entry name" value="DNA-dir_DNA_pol_X"/>
</dbReference>
<evidence type="ECO:0000256" key="2">
    <source>
        <dbReference type="ARBA" id="ARBA00012417"/>
    </source>
</evidence>
<keyword evidence="10" id="KW-0234">DNA repair</keyword>
<dbReference type="Gene3D" id="1.10.150.110">
    <property type="entry name" value="DNA polymerase beta, N-terminal domain-like"/>
    <property type="match status" value="1"/>
</dbReference>
<dbReference type="InterPro" id="IPR029398">
    <property type="entry name" value="PolB_thumb"/>
</dbReference>
<dbReference type="GO" id="GO:0005634">
    <property type="term" value="C:nucleus"/>
    <property type="evidence" value="ECO:0007669"/>
    <property type="project" value="TreeGrafter"/>
</dbReference>
<keyword evidence="5" id="KW-0808">Transferase</keyword>
<evidence type="ECO:0000256" key="8">
    <source>
        <dbReference type="ARBA" id="ARBA00022763"/>
    </source>
</evidence>
<evidence type="ECO:0000259" key="15">
    <source>
        <dbReference type="PROSITE" id="PS50172"/>
    </source>
</evidence>
<name>A0AAD7E2J9_9AGAR</name>
<organism evidence="16 17">
    <name type="scientific">Mycena pura</name>
    <dbReference type="NCBI Taxonomy" id="153505"/>
    <lineage>
        <taxon>Eukaryota</taxon>
        <taxon>Fungi</taxon>
        <taxon>Dikarya</taxon>
        <taxon>Basidiomycota</taxon>
        <taxon>Agaricomycotina</taxon>
        <taxon>Agaricomycetes</taxon>
        <taxon>Agaricomycetidae</taxon>
        <taxon>Agaricales</taxon>
        <taxon>Marasmiineae</taxon>
        <taxon>Mycenaceae</taxon>
        <taxon>Mycena</taxon>
    </lineage>
</organism>
<evidence type="ECO:0000313" key="17">
    <source>
        <dbReference type="Proteomes" id="UP001219525"/>
    </source>
</evidence>
<dbReference type="SUPFAM" id="SSF81301">
    <property type="entry name" value="Nucleotidyltransferase"/>
    <property type="match status" value="1"/>
</dbReference>
<gene>
    <name evidence="16" type="ORF">GGX14DRAFT_426433</name>
</gene>
<evidence type="ECO:0000256" key="5">
    <source>
        <dbReference type="ARBA" id="ARBA00022679"/>
    </source>
</evidence>
<evidence type="ECO:0000256" key="3">
    <source>
        <dbReference type="ARBA" id="ARBA00016513"/>
    </source>
</evidence>
<keyword evidence="4" id="KW-0237">DNA synthesis</keyword>
<reference evidence="16" key="1">
    <citation type="submission" date="2023-03" db="EMBL/GenBank/DDBJ databases">
        <title>Massive genome expansion in bonnet fungi (Mycena s.s.) driven by repeated elements and novel gene families across ecological guilds.</title>
        <authorList>
            <consortium name="Lawrence Berkeley National Laboratory"/>
            <person name="Harder C.B."/>
            <person name="Miyauchi S."/>
            <person name="Viragh M."/>
            <person name="Kuo A."/>
            <person name="Thoen E."/>
            <person name="Andreopoulos B."/>
            <person name="Lu D."/>
            <person name="Skrede I."/>
            <person name="Drula E."/>
            <person name="Henrissat B."/>
            <person name="Morin E."/>
            <person name="Kohler A."/>
            <person name="Barry K."/>
            <person name="LaButti K."/>
            <person name="Morin E."/>
            <person name="Salamov A."/>
            <person name="Lipzen A."/>
            <person name="Mereny Z."/>
            <person name="Hegedus B."/>
            <person name="Baldrian P."/>
            <person name="Stursova M."/>
            <person name="Weitz H."/>
            <person name="Taylor A."/>
            <person name="Grigoriev I.V."/>
            <person name="Nagy L.G."/>
            <person name="Martin F."/>
            <person name="Kauserud H."/>
        </authorList>
    </citation>
    <scope>NUCLEOTIDE SEQUENCE</scope>
    <source>
        <strain evidence="16">9144</strain>
    </source>
</reference>
<evidence type="ECO:0000256" key="11">
    <source>
        <dbReference type="ARBA" id="ARBA00023239"/>
    </source>
</evidence>
<feature type="domain" description="BRCT" evidence="15">
    <location>
        <begin position="349"/>
        <end position="432"/>
    </location>
</feature>
<feature type="compositionally biased region" description="Basic and acidic residues" evidence="14">
    <location>
        <begin position="586"/>
        <end position="595"/>
    </location>
</feature>
<dbReference type="GO" id="GO:0003887">
    <property type="term" value="F:DNA-directed DNA polymerase activity"/>
    <property type="evidence" value="ECO:0007669"/>
    <property type="project" value="UniProtKB-KW"/>
</dbReference>
<dbReference type="Pfam" id="PF14716">
    <property type="entry name" value="HHH_8"/>
    <property type="match status" value="1"/>
</dbReference>
<keyword evidence="6" id="KW-0548">Nucleotidyltransferase</keyword>